<keyword evidence="9" id="KW-1185">Reference proteome</keyword>
<evidence type="ECO:0000256" key="2">
    <source>
        <dbReference type="ARBA" id="ARBA00006730"/>
    </source>
</evidence>
<dbReference type="STRING" id="45354.A0A1L0C1V8"/>
<dbReference type="SUPFAM" id="SSF54373">
    <property type="entry name" value="FAD-linked reductases, C-terminal domain"/>
    <property type="match status" value="1"/>
</dbReference>
<evidence type="ECO:0000256" key="5">
    <source>
        <dbReference type="ARBA" id="ARBA00023002"/>
    </source>
</evidence>
<feature type="binding site" evidence="6">
    <location>
        <position position="332"/>
    </location>
    <ligand>
        <name>D-dopa</name>
        <dbReference type="ChEBI" id="CHEBI:149689"/>
    </ligand>
</feature>
<dbReference type="Pfam" id="PF01266">
    <property type="entry name" value="DAO"/>
    <property type="match status" value="1"/>
</dbReference>
<feature type="domain" description="FAD dependent oxidoreductase" evidence="7">
    <location>
        <begin position="4"/>
        <end position="345"/>
    </location>
</feature>
<name>A0A1L0C1V8_9ASCO</name>
<gene>
    <name evidence="8" type="ORF">SAMEA4029010_CIC11G00000003689</name>
</gene>
<evidence type="ECO:0000259" key="7">
    <source>
        <dbReference type="Pfam" id="PF01266"/>
    </source>
</evidence>
<dbReference type="GO" id="GO:0003884">
    <property type="term" value="F:D-amino-acid oxidase activity"/>
    <property type="evidence" value="ECO:0007669"/>
    <property type="project" value="InterPro"/>
</dbReference>
<protein>
    <submittedName>
        <fullName evidence="8">CIC11C00000003689</fullName>
    </submittedName>
</protein>
<dbReference type="PIRSF" id="PIRSF000189">
    <property type="entry name" value="D-aa_oxidase"/>
    <property type="match status" value="1"/>
</dbReference>
<dbReference type="Proteomes" id="UP000182334">
    <property type="component" value="Chromosome VI"/>
</dbReference>
<dbReference type="Gene3D" id="3.30.9.10">
    <property type="entry name" value="D-Amino Acid Oxidase, subunit A, domain 2"/>
    <property type="match status" value="1"/>
</dbReference>
<evidence type="ECO:0000256" key="6">
    <source>
        <dbReference type="PIRSR" id="PIRSR000189-1"/>
    </source>
</evidence>
<dbReference type="PANTHER" id="PTHR11530">
    <property type="entry name" value="D-AMINO ACID OXIDASE"/>
    <property type="match status" value="1"/>
</dbReference>
<evidence type="ECO:0000313" key="8">
    <source>
        <dbReference type="EMBL" id="SGZ57559.1"/>
    </source>
</evidence>
<accession>A0A1L0C1V8</accession>
<dbReference type="GO" id="GO:0071949">
    <property type="term" value="F:FAD binding"/>
    <property type="evidence" value="ECO:0007669"/>
    <property type="project" value="InterPro"/>
</dbReference>
<organism evidence="8 9">
    <name type="scientific">Sungouiella intermedia</name>
    <dbReference type="NCBI Taxonomy" id="45354"/>
    <lineage>
        <taxon>Eukaryota</taxon>
        <taxon>Fungi</taxon>
        <taxon>Dikarya</taxon>
        <taxon>Ascomycota</taxon>
        <taxon>Saccharomycotina</taxon>
        <taxon>Pichiomycetes</taxon>
        <taxon>Metschnikowiaceae</taxon>
        <taxon>Sungouiella</taxon>
    </lineage>
</organism>
<dbReference type="Gene3D" id="3.40.50.720">
    <property type="entry name" value="NAD(P)-binding Rossmann-like Domain"/>
    <property type="match status" value="1"/>
</dbReference>
<dbReference type="OrthoDB" id="2015447at2759"/>
<keyword evidence="3" id="KW-0285">Flavoprotein</keyword>
<evidence type="ECO:0000256" key="3">
    <source>
        <dbReference type="ARBA" id="ARBA00022630"/>
    </source>
</evidence>
<proteinExistence type="inferred from homology"/>
<dbReference type="SUPFAM" id="SSF51971">
    <property type="entry name" value="Nucleotide-binding domain"/>
    <property type="match status" value="1"/>
</dbReference>
<evidence type="ECO:0000256" key="4">
    <source>
        <dbReference type="ARBA" id="ARBA00022827"/>
    </source>
</evidence>
<evidence type="ECO:0000313" key="9">
    <source>
        <dbReference type="Proteomes" id="UP000182334"/>
    </source>
</evidence>
<sequence length="356" mass="39716">MSEIIIVGAGVLGLSTAFAISENNERPHTITIVAEHDPESTPYSNYYTSPWAGAHFRPFPSKNAAELKDYPLSRVTLERFKKLAKTNPESSIKFVKGMEYFGAPDKFYTGITEGYKEGIDNFRVLDKDELVGDAIMGTEYDTYVMNSPHYLRFLYQKLKFTYDVKFVSAKLEKLSEATKYASRANCVVINCTGMGLQWEGGYDETSFPIRGQTLLVNAPTGCKLENYTITHQLRLNEWTFCIPRPLDGGIILGGTKQPYATDSAPREDDTRALLERGAAKFPELMKTNSKGEKYFDVVKVNVGFRPARKDGMNFAIESHGPTVVINAYGAGGSGYEFSYGIGYKVYELLKGTKSKL</sequence>
<keyword evidence="4 6" id="KW-0274">FAD</keyword>
<feature type="binding site" evidence="6">
    <location>
        <begin position="48"/>
        <end position="49"/>
    </location>
    <ligand>
        <name>FAD</name>
        <dbReference type="ChEBI" id="CHEBI:57692"/>
    </ligand>
</feature>
<feature type="binding site" evidence="6">
    <location>
        <position position="231"/>
    </location>
    <ligand>
        <name>D-dopa</name>
        <dbReference type="ChEBI" id="CHEBI:149689"/>
    </ligand>
</feature>
<dbReference type="PANTHER" id="PTHR11530:SF26">
    <property type="entry name" value="FAD DEPENDENT OXIDOREDUCTASE SUPERFAMILY (AFU_ORTHOLOGUE AFUA_5G13940)"/>
    <property type="match status" value="1"/>
</dbReference>
<feature type="binding site" evidence="6">
    <location>
        <position position="192"/>
    </location>
    <ligand>
        <name>FAD</name>
        <dbReference type="ChEBI" id="CHEBI:57692"/>
    </ligand>
</feature>
<dbReference type="EMBL" id="LT635761">
    <property type="protein sequence ID" value="SGZ57559.1"/>
    <property type="molecule type" value="Genomic_DNA"/>
</dbReference>
<dbReference type="AlphaFoldDB" id="A0A1L0C1V8"/>
<dbReference type="InterPro" id="IPR006076">
    <property type="entry name" value="FAD-dep_OxRdtase"/>
</dbReference>
<reference evidence="8 9" key="1">
    <citation type="submission" date="2016-10" db="EMBL/GenBank/DDBJ databases">
        <authorList>
            <person name="de Groot N.N."/>
        </authorList>
    </citation>
    <scope>NUCLEOTIDE SEQUENCE [LARGE SCALE GENOMIC DNA]</scope>
    <source>
        <strain evidence="8 9">CBS 141442</strain>
    </source>
</reference>
<dbReference type="GO" id="GO:0019478">
    <property type="term" value="P:D-amino acid catabolic process"/>
    <property type="evidence" value="ECO:0007669"/>
    <property type="project" value="TreeGrafter"/>
</dbReference>
<comment type="similarity">
    <text evidence="2">Belongs to the DAMOX/DASOX family.</text>
</comment>
<dbReference type="GO" id="GO:0005737">
    <property type="term" value="C:cytoplasm"/>
    <property type="evidence" value="ECO:0007669"/>
    <property type="project" value="TreeGrafter"/>
</dbReference>
<evidence type="ECO:0000256" key="1">
    <source>
        <dbReference type="ARBA" id="ARBA00001974"/>
    </source>
</evidence>
<keyword evidence="5" id="KW-0560">Oxidoreductase</keyword>
<comment type="cofactor">
    <cofactor evidence="1 6">
        <name>FAD</name>
        <dbReference type="ChEBI" id="CHEBI:57692"/>
    </cofactor>
</comment>
<dbReference type="InterPro" id="IPR023209">
    <property type="entry name" value="DAO"/>
</dbReference>